<proteinExistence type="predicted"/>
<accession>A0AAD5YN15</accession>
<evidence type="ECO:0000313" key="4">
    <source>
        <dbReference type="Proteomes" id="UP001213000"/>
    </source>
</evidence>
<dbReference type="EMBL" id="JANIEX010000873">
    <property type="protein sequence ID" value="KAJ3562404.1"/>
    <property type="molecule type" value="Genomic_DNA"/>
</dbReference>
<feature type="region of interest" description="Disordered" evidence="1">
    <location>
        <begin position="122"/>
        <end position="144"/>
    </location>
</feature>
<keyword evidence="4" id="KW-1185">Reference proteome</keyword>
<keyword evidence="2" id="KW-0472">Membrane</keyword>
<gene>
    <name evidence="3" type="ORF">NP233_g9593</name>
</gene>
<evidence type="ECO:0000313" key="3">
    <source>
        <dbReference type="EMBL" id="KAJ3562404.1"/>
    </source>
</evidence>
<comment type="caution">
    <text evidence="3">The sequence shown here is derived from an EMBL/GenBank/DDBJ whole genome shotgun (WGS) entry which is preliminary data.</text>
</comment>
<dbReference type="Proteomes" id="UP001213000">
    <property type="component" value="Unassembled WGS sequence"/>
</dbReference>
<feature type="transmembrane region" description="Helical" evidence="2">
    <location>
        <begin position="380"/>
        <end position="404"/>
    </location>
</feature>
<reference evidence="3" key="1">
    <citation type="submission" date="2022-07" db="EMBL/GenBank/DDBJ databases">
        <title>Genome Sequence of Leucocoprinus birnbaumii.</title>
        <authorList>
            <person name="Buettner E."/>
        </authorList>
    </citation>
    <scope>NUCLEOTIDE SEQUENCE</scope>
    <source>
        <strain evidence="3">VT141</strain>
    </source>
</reference>
<keyword evidence="2" id="KW-1133">Transmembrane helix</keyword>
<protein>
    <submittedName>
        <fullName evidence="3">Uncharacterized protein</fullName>
    </submittedName>
</protein>
<feature type="transmembrane region" description="Helical" evidence="2">
    <location>
        <begin position="197"/>
        <end position="218"/>
    </location>
</feature>
<name>A0AAD5YN15_9AGAR</name>
<organism evidence="3 4">
    <name type="scientific">Leucocoprinus birnbaumii</name>
    <dbReference type="NCBI Taxonomy" id="56174"/>
    <lineage>
        <taxon>Eukaryota</taxon>
        <taxon>Fungi</taxon>
        <taxon>Dikarya</taxon>
        <taxon>Basidiomycota</taxon>
        <taxon>Agaricomycotina</taxon>
        <taxon>Agaricomycetes</taxon>
        <taxon>Agaricomycetidae</taxon>
        <taxon>Agaricales</taxon>
        <taxon>Agaricineae</taxon>
        <taxon>Agaricaceae</taxon>
        <taxon>Leucocoprinus</taxon>
    </lineage>
</organism>
<evidence type="ECO:0000256" key="2">
    <source>
        <dbReference type="SAM" id="Phobius"/>
    </source>
</evidence>
<dbReference type="AlphaFoldDB" id="A0AAD5YN15"/>
<sequence>MMNMTRMEIIRKKMEKGIISRTRKRCMMLKNGTKRVCQRLGKRLVGATIMVMVMGMITEMDTSIGEEEFLDQVEEQERMSYGERGTVRYADDAVRGQYANDILEPGPSGIRIRVEEYIDPPDHQAGVDRPRVRQTGPRPQDARIPSSESFITRRWSRDRRRGIPTDSSGMRNSIHNFFHLRAKNQHRWFGLANFTPAFWAFWLGLVCPVLWLVGGWHFTSFGEQPPRMGVWEFYFSGSSPNGGWKDVFCCCLPGRRRRPVDVEKAAKADVKGKGKQVHNSTVPKWVSEKQSSDDGRARLNDPNHLKRSLRGISFGYPFIPRPPIPPPMATTVRARLVAGVLRLLGKPNRVLDQLYGVKLREVRGRPESGRRMFDPWIQRCRYAFCYACALMAIGLCTASMYLIIFNTRQLR</sequence>
<evidence type="ECO:0000256" key="1">
    <source>
        <dbReference type="SAM" id="MobiDB-lite"/>
    </source>
</evidence>
<keyword evidence="2" id="KW-0812">Transmembrane</keyword>
<feature type="compositionally biased region" description="Basic and acidic residues" evidence="1">
    <location>
        <begin position="122"/>
        <end position="131"/>
    </location>
</feature>